<reference evidence="4 5" key="1">
    <citation type="journal article" date="2023" name="Sci. Data">
        <title>Genome assembly of the Korean intertidal mud-creeper Batillaria attramentaria.</title>
        <authorList>
            <person name="Patra A.K."/>
            <person name="Ho P.T."/>
            <person name="Jun S."/>
            <person name="Lee S.J."/>
            <person name="Kim Y."/>
            <person name="Won Y.J."/>
        </authorList>
    </citation>
    <scope>NUCLEOTIDE SEQUENCE [LARGE SCALE GENOMIC DNA]</scope>
    <source>
        <strain evidence="4">Wonlab-2016</strain>
    </source>
</reference>
<feature type="compositionally biased region" description="Low complexity" evidence="2">
    <location>
        <begin position="354"/>
        <end position="363"/>
    </location>
</feature>
<dbReference type="EMBL" id="JACVVK020000591">
    <property type="protein sequence ID" value="KAK7464034.1"/>
    <property type="molecule type" value="Genomic_DNA"/>
</dbReference>
<keyword evidence="5" id="KW-1185">Reference proteome</keyword>
<evidence type="ECO:0000256" key="1">
    <source>
        <dbReference type="PROSITE-ProRule" id="PRU00320"/>
    </source>
</evidence>
<comment type="caution">
    <text evidence="4">The sequence shown here is derived from an EMBL/GenBank/DDBJ whole genome shotgun (WGS) entry which is preliminary data.</text>
</comment>
<dbReference type="SUPFAM" id="SSF46689">
    <property type="entry name" value="Homeodomain-like"/>
    <property type="match status" value="1"/>
</dbReference>
<dbReference type="InterPro" id="IPR007889">
    <property type="entry name" value="HTH_Psq"/>
</dbReference>
<evidence type="ECO:0000259" key="3">
    <source>
        <dbReference type="PROSITE" id="PS50960"/>
    </source>
</evidence>
<proteinExistence type="predicted"/>
<dbReference type="AlphaFoldDB" id="A0ABD0J7L9"/>
<dbReference type="Pfam" id="PF03184">
    <property type="entry name" value="DDE_1"/>
    <property type="match status" value="1"/>
</dbReference>
<dbReference type="Pfam" id="PF04218">
    <property type="entry name" value="CENP-B_N"/>
    <property type="match status" value="1"/>
</dbReference>
<evidence type="ECO:0000313" key="5">
    <source>
        <dbReference type="Proteomes" id="UP001519460"/>
    </source>
</evidence>
<feature type="compositionally biased region" description="Polar residues" evidence="2">
    <location>
        <begin position="85"/>
        <end position="95"/>
    </location>
</feature>
<name>A0ABD0J7L9_9CAEN</name>
<evidence type="ECO:0000313" key="4">
    <source>
        <dbReference type="EMBL" id="KAK7464034.1"/>
    </source>
</evidence>
<dbReference type="GO" id="GO:0003677">
    <property type="term" value="F:DNA binding"/>
    <property type="evidence" value="ECO:0007669"/>
    <property type="project" value="UniProtKB-UniRule"/>
</dbReference>
<feature type="DNA-binding region" description="H-T-H motif" evidence="1">
    <location>
        <begin position="29"/>
        <end position="49"/>
    </location>
</feature>
<protein>
    <recommendedName>
        <fullName evidence="3">HTH psq-type domain-containing protein</fullName>
    </recommendedName>
</protein>
<gene>
    <name evidence="4" type="ORF">BaRGS_00037958</name>
</gene>
<organism evidence="4 5">
    <name type="scientific">Batillaria attramentaria</name>
    <dbReference type="NCBI Taxonomy" id="370345"/>
    <lineage>
        <taxon>Eukaryota</taxon>
        <taxon>Metazoa</taxon>
        <taxon>Spiralia</taxon>
        <taxon>Lophotrochozoa</taxon>
        <taxon>Mollusca</taxon>
        <taxon>Gastropoda</taxon>
        <taxon>Caenogastropoda</taxon>
        <taxon>Sorbeoconcha</taxon>
        <taxon>Cerithioidea</taxon>
        <taxon>Batillariidae</taxon>
        <taxon>Batillaria</taxon>
    </lineage>
</organism>
<dbReference type="GO" id="GO:0005634">
    <property type="term" value="C:nucleus"/>
    <property type="evidence" value="ECO:0007669"/>
    <property type="project" value="UniProtKB-SubCell"/>
</dbReference>
<feature type="region of interest" description="Disordered" evidence="2">
    <location>
        <begin position="127"/>
        <end position="160"/>
    </location>
</feature>
<feature type="region of interest" description="Disordered" evidence="2">
    <location>
        <begin position="354"/>
        <end position="375"/>
    </location>
</feature>
<dbReference type="PANTHER" id="PTHR19303">
    <property type="entry name" value="TRANSPOSON"/>
    <property type="match status" value="1"/>
</dbReference>
<comment type="subcellular location">
    <subcellularLocation>
        <location evidence="1">Nucleus</location>
    </subcellularLocation>
</comment>
<dbReference type="InterPro" id="IPR009057">
    <property type="entry name" value="Homeodomain-like_sf"/>
</dbReference>
<dbReference type="Gene3D" id="1.10.10.60">
    <property type="entry name" value="Homeodomain-like"/>
    <property type="match status" value="1"/>
</dbReference>
<keyword evidence="1" id="KW-0539">Nucleus</keyword>
<feature type="compositionally biased region" description="Basic and acidic residues" evidence="2">
    <location>
        <begin position="71"/>
        <end position="84"/>
    </location>
</feature>
<dbReference type="Proteomes" id="UP001519460">
    <property type="component" value="Unassembled WGS sequence"/>
</dbReference>
<feature type="region of interest" description="Disordered" evidence="2">
    <location>
        <begin position="62"/>
        <end position="107"/>
    </location>
</feature>
<feature type="compositionally biased region" description="Basic and acidic residues" evidence="2">
    <location>
        <begin position="97"/>
        <end position="106"/>
    </location>
</feature>
<dbReference type="PANTHER" id="PTHR19303:SF36">
    <property type="entry name" value="TIGGER TRANSPOSABLE ELEMENT-DERIVED PROTEIN 3"/>
    <property type="match status" value="1"/>
</dbReference>
<dbReference type="InterPro" id="IPR050863">
    <property type="entry name" value="CenT-Element_Derived"/>
</dbReference>
<keyword evidence="1" id="KW-0238">DNA-binding</keyword>
<dbReference type="InterPro" id="IPR004875">
    <property type="entry name" value="DDE_SF_endonuclease_dom"/>
</dbReference>
<accession>A0ABD0J7L9</accession>
<sequence>MSYRRRRRNDLTLADKVEVINLVDEHTSQTDVAKIYDCSQSQISRIVSKRDEILAEWDVSGKPDRKRRRSTREDTSEKRGESKRAASSSATQTQKDPAAEQHHDSDSASANGWSLFYWKDNVSPGHQGTLPEMDSESSVWSRHYSSGGKRGRGRPKASANMESRISNQLLDILKSYDLCDVYCADEFGLHYAALPGSESKKDEESAAGSAEKSAMANRQQPHVTVFLACNVTGADKRDPLIIEDSNLGCFHGASGETADVPGCQRAKAPNAWMTADIFKEYLLALDHAMRQQKRYILLLVDNIPPHIPEAGRMLEHVRVLYIRSYATPFFHGIFYSVRSHYRKQVVLKMVASTHGNSSTGTRGRSSKGEKQKGIPSQTVDISLPEALKMLQLAWQSVSPQDIVPCFSRAGICAPYIHGLPEPKVEELPDLPDGFITSEQFEDYVNFDTDVECSGGADLLSAECRILSDLRQQGYTDIGKEDYDDQSLDSSLAHTRSFSAPGDAHAGASSVKMTPNAGALVAAARQDKVGNAEAMGALGVLRSFLDQQNLPLHNLCALEAQIYEYVRQSNA</sequence>
<dbReference type="PROSITE" id="PS50960">
    <property type="entry name" value="HTH_PSQ"/>
    <property type="match status" value="1"/>
</dbReference>
<feature type="domain" description="HTH psq-type" evidence="3">
    <location>
        <begin position="2"/>
        <end position="53"/>
    </location>
</feature>
<evidence type="ECO:0000256" key="2">
    <source>
        <dbReference type="SAM" id="MobiDB-lite"/>
    </source>
</evidence>